<dbReference type="OrthoDB" id="10659345at2759"/>
<evidence type="ECO:0000256" key="1">
    <source>
        <dbReference type="SAM" id="MobiDB-lite"/>
    </source>
</evidence>
<name>A0A8J6C2J1_DIALT</name>
<accession>A0A8J6C2J1</accession>
<reference evidence="2" key="1">
    <citation type="submission" date="2021-05" db="EMBL/GenBank/DDBJ databases">
        <title>The genome of the haptophyte Pavlova lutheri (Diacronema luteri, Pavlovales) - a model for lipid biosynthesis in eukaryotic algae.</title>
        <authorList>
            <person name="Hulatt C.J."/>
            <person name="Posewitz M.C."/>
        </authorList>
    </citation>
    <scope>NUCLEOTIDE SEQUENCE</scope>
    <source>
        <strain evidence="2">NIVA-4/92</strain>
    </source>
</reference>
<proteinExistence type="predicted"/>
<evidence type="ECO:0000313" key="3">
    <source>
        <dbReference type="Proteomes" id="UP000751190"/>
    </source>
</evidence>
<gene>
    <name evidence="2" type="ORF">KFE25_014410</name>
</gene>
<organism evidence="2 3">
    <name type="scientific">Diacronema lutheri</name>
    <name type="common">Unicellular marine alga</name>
    <name type="synonym">Monochrysis lutheri</name>
    <dbReference type="NCBI Taxonomy" id="2081491"/>
    <lineage>
        <taxon>Eukaryota</taxon>
        <taxon>Haptista</taxon>
        <taxon>Haptophyta</taxon>
        <taxon>Pavlovophyceae</taxon>
        <taxon>Pavlovales</taxon>
        <taxon>Pavlovaceae</taxon>
        <taxon>Diacronema</taxon>
    </lineage>
</organism>
<dbReference type="Proteomes" id="UP000751190">
    <property type="component" value="Unassembled WGS sequence"/>
</dbReference>
<dbReference type="EMBL" id="JAGTXO010000037">
    <property type="protein sequence ID" value="KAG8459847.1"/>
    <property type="molecule type" value="Genomic_DNA"/>
</dbReference>
<evidence type="ECO:0000313" key="2">
    <source>
        <dbReference type="EMBL" id="KAG8459847.1"/>
    </source>
</evidence>
<keyword evidence="3" id="KW-1185">Reference proteome</keyword>
<sequence length="286" mass="30464">MAVDLVDAVDSPHLPGPPPEKVAYGDRVALALAKDAALNALDRAERWRQRCALAERELGAVSDATDSALDRLEVPAHAATVLLDQLAAALAALPADGALGAPREPAGYVERRLATALERERAARASAEAALHAERRSHAKTRERLALAEAAGIARSGGSAAARSDSLLGPVRASSARDRRAELAEPDRRRLLAVALAASERARLRRALHALGEERQQRLGELEAAHARSHAVAARAFRAWDRARLSARIRAHALASGRLLAAQGAVATWRRRAGHHQARNECASAE</sequence>
<protein>
    <submittedName>
        <fullName evidence="2">Uncharacterized protein</fullName>
    </submittedName>
</protein>
<feature type="region of interest" description="Disordered" evidence="1">
    <location>
        <begin position="1"/>
        <end position="20"/>
    </location>
</feature>
<comment type="caution">
    <text evidence="2">The sequence shown here is derived from an EMBL/GenBank/DDBJ whole genome shotgun (WGS) entry which is preliminary data.</text>
</comment>
<dbReference type="AlphaFoldDB" id="A0A8J6C2J1"/>